<gene>
    <name evidence="2" type="ORF">GCM10022211_05020</name>
</gene>
<proteinExistence type="predicted"/>
<evidence type="ECO:0000313" key="3">
    <source>
        <dbReference type="Proteomes" id="UP001501310"/>
    </source>
</evidence>
<evidence type="ECO:0000313" key="2">
    <source>
        <dbReference type="EMBL" id="GAA3998322.1"/>
    </source>
</evidence>
<name>A0ABP7RJ70_9SPHN</name>
<organism evidence="2 3">
    <name type="scientific">Sphingomonas humi</name>
    <dbReference type="NCBI Taxonomy" id="335630"/>
    <lineage>
        <taxon>Bacteria</taxon>
        <taxon>Pseudomonadati</taxon>
        <taxon>Pseudomonadota</taxon>
        <taxon>Alphaproteobacteria</taxon>
        <taxon>Sphingomonadales</taxon>
        <taxon>Sphingomonadaceae</taxon>
        <taxon>Sphingomonas</taxon>
    </lineage>
</organism>
<dbReference type="Proteomes" id="UP001501310">
    <property type="component" value="Unassembled WGS sequence"/>
</dbReference>
<comment type="caution">
    <text evidence="2">The sequence shown here is derived from an EMBL/GenBank/DDBJ whole genome shotgun (WGS) entry which is preliminary data.</text>
</comment>
<keyword evidence="3" id="KW-1185">Reference proteome</keyword>
<accession>A0ABP7RJ70</accession>
<dbReference type="EMBL" id="BAAAZD010000001">
    <property type="protein sequence ID" value="GAA3998322.1"/>
    <property type="molecule type" value="Genomic_DNA"/>
</dbReference>
<feature type="region of interest" description="Disordered" evidence="1">
    <location>
        <begin position="31"/>
        <end position="72"/>
    </location>
</feature>
<evidence type="ECO:0000256" key="1">
    <source>
        <dbReference type="SAM" id="MobiDB-lite"/>
    </source>
</evidence>
<protein>
    <submittedName>
        <fullName evidence="2">Uncharacterized protein</fullName>
    </submittedName>
</protein>
<sequence>MVTLGYRDRVALVTLWNPAAPPALVPPIARAGASNMAKGQVKSNKETRKPKAKKEKTIAANPSTKGSPKRED</sequence>
<reference evidence="3" key="1">
    <citation type="journal article" date="2019" name="Int. J. Syst. Evol. Microbiol.">
        <title>The Global Catalogue of Microorganisms (GCM) 10K type strain sequencing project: providing services to taxonomists for standard genome sequencing and annotation.</title>
        <authorList>
            <consortium name="The Broad Institute Genomics Platform"/>
            <consortium name="The Broad Institute Genome Sequencing Center for Infectious Disease"/>
            <person name="Wu L."/>
            <person name="Ma J."/>
        </authorList>
    </citation>
    <scope>NUCLEOTIDE SEQUENCE [LARGE SCALE GENOMIC DNA]</scope>
    <source>
        <strain evidence="3">JCM 16603</strain>
    </source>
</reference>